<gene>
    <name evidence="1" type="ORF">AAFF_G00219960</name>
</gene>
<evidence type="ECO:0000313" key="1">
    <source>
        <dbReference type="EMBL" id="KAJ8383479.1"/>
    </source>
</evidence>
<reference evidence="1" key="1">
    <citation type="journal article" date="2023" name="Science">
        <title>Genome structures resolve the early diversification of teleost fishes.</title>
        <authorList>
            <person name="Parey E."/>
            <person name="Louis A."/>
            <person name="Montfort J."/>
            <person name="Bouchez O."/>
            <person name="Roques C."/>
            <person name="Iampietro C."/>
            <person name="Lluch J."/>
            <person name="Castinel A."/>
            <person name="Donnadieu C."/>
            <person name="Desvignes T."/>
            <person name="Floi Bucao C."/>
            <person name="Jouanno E."/>
            <person name="Wen M."/>
            <person name="Mejri S."/>
            <person name="Dirks R."/>
            <person name="Jansen H."/>
            <person name="Henkel C."/>
            <person name="Chen W.J."/>
            <person name="Zahm M."/>
            <person name="Cabau C."/>
            <person name="Klopp C."/>
            <person name="Thompson A.W."/>
            <person name="Robinson-Rechavi M."/>
            <person name="Braasch I."/>
            <person name="Lecointre G."/>
            <person name="Bobe J."/>
            <person name="Postlethwait J.H."/>
            <person name="Berthelot C."/>
            <person name="Roest Crollius H."/>
            <person name="Guiguen Y."/>
        </authorList>
    </citation>
    <scope>NUCLEOTIDE SEQUENCE</scope>
    <source>
        <strain evidence="1">NC1722</strain>
    </source>
</reference>
<evidence type="ECO:0000313" key="2">
    <source>
        <dbReference type="Proteomes" id="UP001221898"/>
    </source>
</evidence>
<comment type="caution">
    <text evidence="1">The sequence shown here is derived from an EMBL/GenBank/DDBJ whole genome shotgun (WGS) entry which is preliminary data.</text>
</comment>
<sequence length="195" mass="20532">MLPFPISQRAGSSLSSSPGYPFFSGPRTLSFFPPSAPALDSLQVSAPVGEDSIGGEEVAVPVVSSPEMFSPLSGTVAAESGEGAPFLEEMALLTTMDLATSAEWGGPPSLAGEGMAEWVTTPSRKRASSGDHECPRDIKSAPSIPLGNRYEVLAGSEVGVDMDVELSSFLDGWAMDNLMEARGWTRPHLEQRTSI</sequence>
<dbReference type="AlphaFoldDB" id="A0AAD7RFZ7"/>
<dbReference type="Proteomes" id="UP001221898">
    <property type="component" value="Unassembled WGS sequence"/>
</dbReference>
<proteinExistence type="predicted"/>
<dbReference type="EMBL" id="JAINUG010000292">
    <property type="protein sequence ID" value="KAJ8383479.1"/>
    <property type="molecule type" value="Genomic_DNA"/>
</dbReference>
<organism evidence="1 2">
    <name type="scientific">Aldrovandia affinis</name>
    <dbReference type="NCBI Taxonomy" id="143900"/>
    <lineage>
        <taxon>Eukaryota</taxon>
        <taxon>Metazoa</taxon>
        <taxon>Chordata</taxon>
        <taxon>Craniata</taxon>
        <taxon>Vertebrata</taxon>
        <taxon>Euteleostomi</taxon>
        <taxon>Actinopterygii</taxon>
        <taxon>Neopterygii</taxon>
        <taxon>Teleostei</taxon>
        <taxon>Notacanthiformes</taxon>
        <taxon>Halosauridae</taxon>
        <taxon>Aldrovandia</taxon>
    </lineage>
</organism>
<protein>
    <submittedName>
        <fullName evidence="1">Uncharacterized protein</fullName>
    </submittedName>
</protein>
<name>A0AAD7RFZ7_9TELE</name>
<keyword evidence="2" id="KW-1185">Reference proteome</keyword>
<accession>A0AAD7RFZ7</accession>